<gene>
    <name evidence="1" type="ORF">NU887_21120</name>
</gene>
<evidence type="ECO:0000313" key="1">
    <source>
        <dbReference type="EMBL" id="MCR9017534.1"/>
    </source>
</evidence>
<feature type="non-terminal residue" evidence="1">
    <location>
        <position position="1"/>
    </location>
</feature>
<organism evidence="1 2">
    <name type="scientific">Aquiflexum gelatinilyticum</name>
    <dbReference type="NCBI Taxonomy" id="2961943"/>
    <lineage>
        <taxon>Bacteria</taxon>
        <taxon>Pseudomonadati</taxon>
        <taxon>Bacteroidota</taxon>
        <taxon>Cytophagia</taxon>
        <taxon>Cytophagales</taxon>
        <taxon>Cyclobacteriaceae</taxon>
        <taxon>Aquiflexum</taxon>
    </lineage>
</organism>
<dbReference type="RefSeq" id="WP_420839808.1">
    <property type="nucleotide sequence ID" value="NZ_JANSUY010000054.1"/>
</dbReference>
<sequence>TFDETDVNYGLVGFGGAEASSIVEDPTLASNKVAKVIKSAGAELWAGTTVTAVTGGVQTGFSTKIPFTEADKKMTVRVWSPDAGIKVRLKVEDHLDPTKSVETEATTTVAAAWETLTFDFGAQVPETAAINLAFNYNKASIFFNFGTT</sequence>
<dbReference type="AlphaFoldDB" id="A0A9X2PDD1"/>
<dbReference type="EMBL" id="JANSUY010000054">
    <property type="protein sequence ID" value="MCR9017534.1"/>
    <property type="molecule type" value="Genomic_DNA"/>
</dbReference>
<accession>A0A9X2PDD1</accession>
<proteinExistence type="predicted"/>
<evidence type="ECO:0008006" key="3">
    <source>
        <dbReference type="Google" id="ProtNLM"/>
    </source>
</evidence>
<comment type="caution">
    <text evidence="1">The sequence shown here is derived from an EMBL/GenBank/DDBJ whole genome shotgun (WGS) entry which is preliminary data.</text>
</comment>
<evidence type="ECO:0000313" key="2">
    <source>
        <dbReference type="Proteomes" id="UP001142175"/>
    </source>
</evidence>
<protein>
    <recommendedName>
        <fullName evidence="3">CBM-cenC domain-containing protein</fullName>
    </recommendedName>
</protein>
<reference evidence="1" key="1">
    <citation type="submission" date="2022-08" db="EMBL/GenBank/DDBJ databases">
        <authorList>
            <person name="Zhang D."/>
        </authorList>
    </citation>
    <scope>NUCLEOTIDE SEQUENCE</scope>
    <source>
        <strain evidence="1">XJ19-11</strain>
    </source>
</reference>
<name>A0A9X2PDD1_9BACT</name>
<dbReference type="Proteomes" id="UP001142175">
    <property type="component" value="Unassembled WGS sequence"/>
</dbReference>
<keyword evidence="2" id="KW-1185">Reference proteome</keyword>
<feature type="non-terminal residue" evidence="1">
    <location>
        <position position="148"/>
    </location>
</feature>